<accession>A0ACC6VG29</accession>
<dbReference type="EMBL" id="JBHMAK010000001">
    <property type="protein sequence ID" value="MFB9810060.1"/>
    <property type="molecule type" value="Genomic_DNA"/>
</dbReference>
<dbReference type="Proteomes" id="UP001589559">
    <property type="component" value="Unassembled WGS sequence"/>
</dbReference>
<sequence length="52" mass="5982">MIPPLVRRCPECRHVTWSRRFAAVDDGERGSRLVECPACGHRFSTVDALWLQ</sequence>
<comment type="caution">
    <text evidence="1">The sequence shown here is derived from an EMBL/GenBank/DDBJ whole genome shotgun (WGS) entry which is preliminary data.</text>
</comment>
<organism evidence="1 2">
    <name type="scientific">Haloarcula sebkhae</name>
    <dbReference type="NCBI Taxonomy" id="932660"/>
    <lineage>
        <taxon>Archaea</taxon>
        <taxon>Methanobacteriati</taxon>
        <taxon>Methanobacteriota</taxon>
        <taxon>Stenosarchaea group</taxon>
        <taxon>Halobacteria</taxon>
        <taxon>Halobacteriales</taxon>
        <taxon>Haloarculaceae</taxon>
        <taxon>Haloarcula</taxon>
    </lineage>
</organism>
<reference evidence="1" key="1">
    <citation type="submission" date="2024-09" db="EMBL/GenBank/DDBJ databases">
        <authorList>
            <person name="Sun Q."/>
            <person name="Mori K."/>
        </authorList>
    </citation>
    <scope>NUCLEOTIDE SEQUENCE</scope>
    <source>
        <strain evidence="1">JCM 19018</strain>
    </source>
</reference>
<proteinExistence type="predicted"/>
<protein>
    <submittedName>
        <fullName evidence="1">Uncharacterized protein</fullName>
    </submittedName>
</protein>
<keyword evidence="2" id="KW-1185">Reference proteome</keyword>
<evidence type="ECO:0000313" key="1">
    <source>
        <dbReference type="EMBL" id="MFB9810060.1"/>
    </source>
</evidence>
<evidence type="ECO:0000313" key="2">
    <source>
        <dbReference type="Proteomes" id="UP001589559"/>
    </source>
</evidence>
<gene>
    <name evidence="1" type="ORF">ACFFN7_01575</name>
</gene>
<name>A0ACC6VG29_9EURY</name>